<sequence length="143" mass="16081">MPVDALSISPGLAIPESEIVERFVRASGAGGQNVNKVSSAVELRFDVAGSPSLPEALRARLLARRDRRLTDDGVLVIDAQRFRTQERNRQDARERLAAFIAAGLAVPKRRIATRPTRASQQRRLEGKRERSQIKRGRSRRDWE</sequence>
<accession>A0A562DH78</accession>
<dbReference type="GO" id="GO:0043022">
    <property type="term" value="F:ribosome binding"/>
    <property type="evidence" value="ECO:0007669"/>
    <property type="project" value="TreeGrafter"/>
</dbReference>
<dbReference type="PANTHER" id="PTHR47814">
    <property type="entry name" value="PEPTIDYL-TRNA HYDROLASE ARFB"/>
    <property type="match status" value="1"/>
</dbReference>
<dbReference type="OrthoDB" id="9815709at2"/>
<dbReference type="PROSITE" id="PS00745">
    <property type="entry name" value="RF_PROK_I"/>
    <property type="match status" value="1"/>
</dbReference>
<keyword evidence="4" id="KW-1185">Reference proteome</keyword>
<dbReference type="GO" id="GO:0072344">
    <property type="term" value="P:rescue of stalled ribosome"/>
    <property type="evidence" value="ECO:0007669"/>
    <property type="project" value="TreeGrafter"/>
</dbReference>
<name>A0A562DH78_9GAMM</name>
<feature type="domain" description="Prokaryotic-type class I peptide chain release factors" evidence="2">
    <location>
        <begin position="25"/>
        <end position="41"/>
    </location>
</feature>
<protein>
    <submittedName>
        <fullName evidence="3">Ribosome-associated protein</fullName>
    </submittedName>
</protein>
<reference evidence="3 4" key="1">
    <citation type="submission" date="2019-07" db="EMBL/GenBank/DDBJ databases">
        <title>Genome sequencing of lignin-degrading bacterial isolates.</title>
        <authorList>
            <person name="Gladden J."/>
        </authorList>
    </citation>
    <scope>NUCLEOTIDE SEQUENCE [LARGE SCALE GENOMIC DNA]</scope>
    <source>
        <strain evidence="3 4">J19</strain>
    </source>
</reference>
<gene>
    <name evidence="3" type="ORF">L613_004300000180</name>
</gene>
<dbReference type="PANTHER" id="PTHR47814:SF1">
    <property type="entry name" value="PEPTIDYL-TRNA HYDROLASE ARFB"/>
    <property type="match status" value="1"/>
</dbReference>
<dbReference type="InterPro" id="IPR000352">
    <property type="entry name" value="Pep_chain_release_fac_I"/>
</dbReference>
<dbReference type="GO" id="GO:0004045">
    <property type="term" value="F:peptidyl-tRNA hydrolase activity"/>
    <property type="evidence" value="ECO:0007669"/>
    <property type="project" value="TreeGrafter"/>
</dbReference>
<dbReference type="Gene3D" id="3.30.160.20">
    <property type="match status" value="1"/>
</dbReference>
<organism evidence="3 4">
    <name type="scientific">Pseudoxanthomonas taiwanensis J19</name>
    <dbReference type="NCBI Taxonomy" id="935569"/>
    <lineage>
        <taxon>Bacteria</taxon>
        <taxon>Pseudomonadati</taxon>
        <taxon>Pseudomonadota</taxon>
        <taxon>Gammaproteobacteria</taxon>
        <taxon>Lysobacterales</taxon>
        <taxon>Lysobacteraceae</taxon>
        <taxon>Pseudoxanthomonas</taxon>
    </lineage>
</organism>
<feature type="compositionally biased region" description="Basic and acidic residues" evidence="1">
    <location>
        <begin position="122"/>
        <end position="132"/>
    </location>
</feature>
<dbReference type="Pfam" id="PF00472">
    <property type="entry name" value="RF-1"/>
    <property type="match status" value="1"/>
</dbReference>
<comment type="caution">
    <text evidence="3">The sequence shown here is derived from an EMBL/GenBank/DDBJ whole genome shotgun (WGS) entry which is preliminary data.</text>
</comment>
<proteinExistence type="predicted"/>
<dbReference type="NCBIfam" id="NF006718">
    <property type="entry name" value="PRK09256.1"/>
    <property type="match status" value="1"/>
</dbReference>
<evidence type="ECO:0000256" key="1">
    <source>
        <dbReference type="SAM" id="MobiDB-lite"/>
    </source>
</evidence>
<evidence type="ECO:0000313" key="3">
    <source>
        <dbReference type="EMBL" id="TWH08957.1"/>
    </source>
</evidence>
<dbReference type="EMBL" id="VLJS01000073">
    <property type="protein sequence ID" value="TWH08957.1"/>
    <property type="molecule type" value="Genomic_DNA"/>
</dbReference>
<dbReference type="Proteomes" id="UP000321583">
    <property type="component" value="Unassembled WGS sequence"/>
</dbReference>
<dbReference type="RefSeq" id="WP_019399428.1">
    <property type="nucleotide sequence ID" value="NZ_VLJS01000073.1"/>
</dbReference>
<feature type="compositionally biased region" description="Basic residues" evidence="1">
    <location>
        <begin position="133"/>
        <end position="143"/>
    </location>
</feature>
<feature type="region of interest" description="Disordered" evidence="1">
    <location>
        <begin position="110"/>
        <end position="143"/>
    </location>
</feature>
<evidence type="ECO:0000313" key="4">
    <source>
        <dbReference type="Proteomes" id="UP000321583"/>
    </source>
</evidence>
<dbReference type="GO" id="GO:0003747">
    <property type="term" value="F:translation release factor activity"/>
    <property type="evidence" value="ECO:0007669"/>
    <property type="project" value="InterPro"/>
</dbReference>
<dbReference type="SUPFAM" id="SSF110916">
    <property type="entry name" value="Peptidyl-tRNA hydrolase domain-like"/>
    <property type="match status" value="1"/>
</dbReference>
<dbReference type="FunFam" id="3.30.160.20:FF:000046">
    <property type="entry name" value="Peptidyl-tRNA hydrolase ICT1"/>
    <property type="match status" value="1"/>
</dbReference>
<evidence type="ECO:0000259" key="2">
    <source>
        <dbReference type="PROSITE" id="PS00745"/>
    </source>
</evidence>
<dbReference type="AlphaFoldDB" id="A0A562DH78"/>